<dbReference type="Proteomes" id="UP001498476">
    <property type="component" value="Unassembled WGS sequence"/>
</dbReference>
<evidence type="ECO:0000256" key="5">
    <source>
        <dbReference type="ARBA" id="ARBA00038359"/>
    </source>
</evidence>
<comment type="similarity">
    <text evidence="5">Belongs to the SAT4 family.</text>
</comment>
<organism evidence="9 10">
    <name type="scientific">Neonectria punicea</name>
    <dbReference type="NCBI Taxonomy" id="979145"/>
    <lineage>
        <taxon>Eukaryota</taxon>
        <taxon>Fungi</taxon>
        <taxon>Dikarya</taxon>
        <taxon>Ascomycota</taxon>
        <taxon>Pezizomycotina</taxon>
        <taxon>Sordariomycetes</taxon>
        <taxon>Hypocreomycetidae</taxon>
        <taxon>Hypocreales</taxon>
        <taxon>Nectriaceae</taxon>
        <taxon>Neonectria</taxon>
    </lineage>
</organism>
<evidence type="ECO:0000256" key="6">
    <source>
        <dbReference type="SAM" id="MobiDB-lite"/>
    </source>
</evidence>
<gene>
    <name evidence="9" type="ORF">QQX98_006759</name>
</gene>
<reference evidence="9 10" key="1">
    <citation type="journal article" date="2025" name="Microbiol. Resour. Announc.">
        <title>Draft genome sequences for Neonectria magnoliae and Neonectria punicea, canker pathogens of Liriodendron tulipifera and Acer saccharum in West Virginia.</title>
        <authorList>
            <person name="Petronek H.M."/>
            <person name="Kasson M.T."/>
            <person name="Metheny A.M."/>
            <person name="Stauder C.M."/>
            <person name="Lovett B."/>
            <person name="Lynch S.C."/>
            <person name="Garnas J.R."/>
            <person name="Kasson L.R."/>
            <person name="Stajich J.E."/>
        </authorList>
    </citation>
    <scope>NUCLEOTIDE SEQUENCE [LARGE SCALE GENOMIC DNA]</scope>
    <source>
        <strain evidence="9 10">NRRL 64653</strain>
    </source>
</reference>
<feature type="transmembrane region" description="Helical" evidence="7">
    <location>
        <begin position="194"/>
        <end position="214"/>
    </location>
</feature>
<feature type="region of interest" description="Disordered" evidence="6">
    <location>
        <begin position="271"/>
        <end position="342"/>
    </location>
</feature>
<accession>A0ABR1H0I7</accession>
<evidence type="ECO:0000256" key="4">
    <source>
        <dbReference type="ARBA" id="ARBA00023136"/>
    </source>
</evidence>
<feature type="transmembrane region" description="Helical" evidence="7">
    <location>
        <begin position="120"/>
        <end position="141"/>
    </location>
</feature>
<comment type="subcellular location">
    <subcellularLocation>
        <location evidence="1">Membrane</location>
        <topology evidence="1">Multi-pass membrane protein</topology>
    </subcellularLocation>
</comment>
<keyword evidence="2 7" id="KW-0812">Transmembrane</keyword>
<dbReference type="PANTHER" id="PTHR33048:SF129">
    <property type="entry name" value="INTEGRAL MEMBRANE PROTEIN-RELATED"/>
    <property type="match status" value="1"/>
</dbReference>
<evidence type="ECO:0000259" key="8">
    <source>
        <dbReference type="Pfam" id="PF20684"/>
    </source>
</evidence>
<evidence type="ECO:0000256" key="7">
    <source>
        <dbReference type="SAM" id="Phobius"/>
    </source>
</evidence>
<dbReference type="EMBL" id="JAZAVJ010000104">
    <property type="protein sequence ID" value="KAK7414394.1"/>
    <property type="molecule type" value="Genomic_DNA"/>
</dbReference>
<feature type="transmembrane region" description="Helical" evidence="7">
    <location>
        <begin position="32"/>
        <end position="54"/>
    </location>
</feature>
<dbReference type="InterPro" id="IPR052337">
    <property type="entry name" value="SAT4-like"/>
</dbReference>
<feature type="compositionally biased region" description="Polar residues" evidence="6">
    <location>
        <begin position="271"/>
        <end position="282"/>
    </location>
</feature>
<evidence type="ECO:0000313" key="9">
    <source>
        <dbReference type="EMBL" id="KAK7414394.1"/>
    </source>
</evidence>
<evidence type="ECO:0000313" key="10">
    <source>
        <dbReference type="Proteomes" id="UP001498476"/>
    </source>
</evidence>
<evidence type="ECO:0000256" key="2">
    <source>
        <dbReference type="ARBA" id="ARBA00022692"/>
    </source>
</evidence>
<sequence length="342" mass="37077">MTNDSTIYNTGLVPPPEGVEPNFDVGWTSVQIWTVVVFGITFAFATASLVIRYVTSALIVKKLEADVARMGTALLGHYTADAKQLSKHLLPGYAAYILAPTLTKLAILTILYRINPSTWFRTWTYAIGFTIAAFTIIYLGLLAGPCSPLNGVNRACISKGAIINVTVNIASDLVIIVLPLPTLWRLQMPWRQKAVTGGILTVGSAVLIASIARAPYVALIVNRHDLSGEAAQSGVWSMGELNLGIVCSNLMRMKPFISRYLPWLTRKLELSSNKGPKPSTNACGPDRPSHSSPPRSLEGEKTDEEAYGENLQLQEFGNENGPGLDNRSTESILRYAGNGGRD</sequence>
<keyword evidence="10" id="KW-1185">Reference proteome</keyword>
<evidence type="ECO:0000256" key="1">
    <source>
        <dbReference type="ARBA" id="ARBA00004141"/>
    </source>
</evidence>
<feature type="domain" description="Rhodopsin" evidence="8">
    <location>
        <begin position="79"/>
        <end position="259"/>
    </location>
</feature>
<proteinExistence type="inferred from homology"/>
<feature type="transmembrane region" description="Helical" evidence="7">
    <location>
        <begin position="161"/>
        <end position="182"/>
    </location>
</feature>
<dbReference type="PANTHER" id="PTHR33048">
    <property type="entry name" value="PTH11-LIKE INTEGRAL MEMBRANE PROTEIN (AFU_ORTHOLOGUE AFUA_5G11245)"/>
    <property type="match status" value="1"/>
</dbReference>
<dbReference type="Pfam" id="PF20684">
    <property type="entry name" value="Fung_rhodopsin"/>
    <property type="match status" value="1"/>
</dbReference>
<feature type="transmembrane region" description="Helical" evidence="7">
    <location>
        <begin position="93"/>
        <end position="114"/>
    </location>
</feature>
<dbReference type="InterPro" id="IPR049326">
    <property type="entry name" value="Rhodopsin_dom_fungi"/>
</dbReference>
<evidence type="ECO:0000256" key="3">
    <source>
        <dbReference type="ARBA" id="ARBA00022989"/>
    </source>
</evidence>
<comment type="caution">
    <text evidence="9">The sequence shown here is derived from an EMBL/GenBank/DDBJ whole genome shotgun (WGS) entry which is preliminary data.</text>
</comment>
<keyword evidence="4 7" id="KW-0472">Membrane</keyword>
<name>A0ABR1H0I7_9HYPO</name>
<keyword evidence="3 7" id="KW-1133">Transmembrane helix</keyword>
<protein>
    <recommendedName>
        <fullName evidence="8">Rhodopsin domain-containing protein</fullName>
    </recommendedName>
</protein>